<dbReference type="PANTHER" id="PTHR42718:SF9">
    <property type="entry name" value="MAJOR FACILITATOR SUPERFAMILY MULTIDRUG TRANSPORTER MFSC"/>
    <property type="match status" value="1"/>
</dbReference>
<feature type="transmembrane region" description="Helical" evidence="6">
    <location>
        <begin position="15"/>
        <end position="37"/>
    </location>
</feature>
<feature type="transmembrane region" description="Helical" evidence="6">
    <location>
        <begin position="105"/>
        <end position="128"/>
    </location>
</feature>
<feature type="transmembrane region" description="Helical" evidence="6">
    <location>
        <begin position="334"/>
        <end position="353"/>
    </location>
</feature>
<dbReference type="RefSeq" id="WP_301209931.1">
    <property type="nucleotide sequence ID" value="NZ_JAROCF010000001.1"/>
</dbReference>
<feature type="transmembrane region" description="Helical" evidence="6">
    <location>
        <begin position="201"/>
        <end position="223"/>
    </location>
</feature>
<evidence type="ECO:0000256" key="4">
    <source>
        <dbReference type="ARBA" id="ARBA00022989"/>
    </source>
</evidence>
<dbReference type="Gene3D" id="1.20.1250.20">
    <property type="entry name" value="MFS general substrate transporter like domains"/>
    <property type="match status" value="1"/>
</dbReference>
<feature type="transmembrane region" description="Helical" evidence="6">
    <location>
        <begin position="399"/>
        <end position="424"/>
    </location>
</feature>
<evidence type="ECO:0000313" key="9">
    <source>
        <dbReference type="Proteomes" id="UP001174208"/>
    </source>
</evidence>
<feature type="transmembrane region" description="Helical" evidence="6">
    <location>
        <begin position="140"/>
        <end position="162"/>
    </location>
</feature>
<dbReference type="InterPro" id="IPR036259">
    <property type="entry name" value="MFS_trans_sf"/>
</dbReference>
<dbReference type="PROSITE" id="PS50850">
    <property type="entry name" value="MFS"/>
    <property type="match status" value="1"/>
</dbReference>
<keyword evidence="9" id="KW-1185">Reference proteome</keyword>
<keyword evidence="4 6" id="KW-1133">Transmembrane helix</keyword>
<reference evidence="8" key="1">
    <citation type="submission" date="2023-06" db="EMBL/GenBank/DDBJ databases">
        <title>MT1 and MT2 Draft Genomes of Novel Species.</title>
        <authorList>
            <person name="Venkateswaran K."/>
        </authorList>
    </citation>
    <scope>NUCLEOTIDE SEQUENCE</scope>
    <source>
        <strain evidence="8">F6_8S_P_1B</strain>
    </source>
</reference>
<feature type="transmembrane region" description="Helical" evidence="6">
    <location>
        <begin position="302"/>
        <end position="322"/>
    </location>
</feature>
<comment type="subcellular location">
    <subcellularLocation>
        <location evidence="1">Cell membrane</location>
        <topology evidence="1">Multi-pass membrane protein</topology>
    </subcellularLocation>
</comment>
<feature type="transmembrane region" description="Helical" evidence="6">
    <location>
        <begin position="277"/>
        <end position="296"/>
    </location>
</feature>
<dbReference type="InterPro" id="IPR020846">
    <property type="entry name" value="MFS_dom"/>
</dbReference>
<keyword evidence="3 6" id="KW-0812">Transmembrane</keyword>
<dbReference type="PRINTS" id="PR01036">
    <property type="entry name" value="TCRTETB"/>
</dbReference>
<name>A0ABT8K6Q4_9MICO</name>
<dbReference type="InterPro" id="IPR011701">
    <property type="entry name" value="MFS"/>
</dbReference>
<feature type="transmembrane region" description="Helical" evidence="6">
    <location>
        <begin position="486"/>
        <end position="507"/>
    </location>
</feature>
<dbReference type="Pfam" id="PF07690">
    <property type="entry name" value="MFS_1"/>
    <property type="match status" value="2"/>
</dbReference>
<keyword evidence="2" id="KW-0813">Transport</keyword>
<gene>
    <name evidence="8" type="ORF">P5G50_01530</name>
</gene>
<organism evidence="8 9">
    <name type="scientific">Leifsonia williamsii</name>
    <dbReference type="NCBI Taxonomy" id="3035919"/>
    <lineage>
        <taxon>Bacteria</taxon>
        <taxon>Bacillati</taxon>
        <taxon>Actinomycetota</taxon>
        <taxon>Actinomycetes</taxon>
        <taxon>Micrococcales</taxon>
        <taxon>Microbacteriaceae</taxon>
        <taxon>Leifsonia</taxon>
    </lineage>
</organism>
<keyword evidence="5 6" id="KW-0472">Membrane</keyword>
<sequence length="527" mass="54200">MSGSGGAAAPFNGRLAILLAMAMFVLVVDTSLMNVSISAVVRDLHTTVSGVQSAIALEALVSAAFILIGGKTGDLIGRKLAYILGLLGYAVGAIAMTLAQNLSAIILFWAVIGGIGASLLLPAMQSLIHGNFEGEHQKRVYALVGASAAIAAAVGPLLGGVVTTFLSWRVGFLIEALIIAVVLSGIGLVKDVPYTGSRSIDLVGALLSVVGMGGIVTGILVWQEGGERVLLLIVVGVAALGGLVVWLLSQRKRGRATLLDPGLFRSKLFQSGTTGQLLQQVALGGTMIALPIYLQMVLEYNALWAGLSIAPLSLSMFAVALIAGRLARGRPANLILWGFCLLVVGVAVIIPLVPIATSGWYLTLPLIIAGCGLGLLVSQLNNYTLSPISDERVSEAAGVNSAAGSFGLSFGLAFAGAIMLATLASTFGAASASSTVLAGDEKQQVAAALEEDAQVMSNTHLEEQLAGQPEDVQAEIIRINTDSRPIALQIALCVPIVAGLAGIAISLRMRRLPDPAPSDTGERMSLG</sequence>
<comment type="caution">
    <text evidence="8">The sequence shown here is derived from an EMBL/GenBank/DDBJ whole genome shotgun (WGS) entry which is preliminary data.</text>
</comment>
<evidence type="ECO:0000259" key="7">
    <source>
        <dbReference type="PROSITE" id="PS50850"/>
    </source>
</evidence>
<dbReference type="EMBL" id="JAROCF010000001">
    <property type="protein sequence ID" value="MDN4613119.1"/>
    <property type="molecule type" value="Genomic_DNA"/>
</dbReference>
<dbReference type="Proteomes" id="UP001174208">
    <property type="component" value="Unassembled WGS sequence"/>
</dbReference>
<evidence type="ECO:0000256" key="5">
    <source>
        <dbReference type="ARBA" id="ARBA00023136"/>
    </source>
</evidence>
<dbReference type="Gene3D" id="1.20.1720.10">
    <property type="entry name" value="Multidrug resistance protein D"/>
    <property type="match status" value="1"/>
</dbReference>
<feature type="transmembrane region" description="Helical" evidence="6">
    <location>
        <begin position="80"/>
        <end position="99"/>
    </location>
</feature>
<evidence type="ECO:0000256" key="6">
    <source>
        <dbReference type="SAM" id="Phobius"/>
    </source>
</evidence>
<evidence type="ECO:0000256" key="1">
    <source>
        <dbReference type="ARBA" id="ARBA00004651"/>
    </source>
</evidence>
<evidence type="ECO:0000313" key="8">
    <source>
        <dbReference type="EMBL" id="MDN4613119.1"/>
    </source>
</evidence>
<accession>A0ABT8K6Q4</accession>
<evidence type="ECO:0000256" key="3">
    <source>
        <dbReference type="ARBA" id="ARBA00022692"/>
    </source>
</evidence>
<dbReference type="SUPFAM" id="SSF103473">
    <property type="entry name" value="MFS general substrate transporter"/>
    <property type="match status" value="1"/>
</dbReference>
<proteinExistence type="predicted"/>
<evidence type="ECO:0000256" key="2">
    <source>
        <dbReference type="ARBA" id="ARBA00022448"/>
    </source>
</evidence>
<feature type="domain" description="Major facilitator superfamily (MFS) profile" evidence="7">
    <location>
        <begin position="15"/>
        <end position="443"/>
    </location>
</feature>
<feature type="transmembrane region" description="Helical" evidence="6">
    <location>
        <begin position="359"/>
        <end position="378"/>
    </location>
</feature>
<feature type="transmembrane region" description="Helical" evidence="6">
    <location>
        <begin position="168"/>
        <end position="189"/>
    </location>
</feature>
<dbReference type="PANTHER" id="PTHR42718">
    <property type="entry name" value="MAJOR FACILITATOR SUPERFAMILY MULTIDRUG TRANSPORTER MFSC"/>
    <property type="match status" value="1"/>
</dbReference>
<feature type="transmembrane region" description="Helical" evidence="6">
    <location>
        <begin position="229"/>
        <end position="248"/>
    </location>
</feature>
<protein>
    <submittedName>
        <fullName evidence="8">MFS transporter</fullName>
    </submittedName>
</protein>